<keyword evidence="5" id="KW-1185">Reference proteome</keyword>
<evidence type="ECO:0000256" key="2">
    <source>
        <dbReference type="ARBA" id="ARBA00023136"/>
    </source>
</evidence>
<comment type="caution">
    <text evidence="4">The sequence shown here is derived from an EMBL/GenBank/DDBJ whole genome shotgun (WGS) entry which is preliminary data.</text>
</comment>
<dbReference type="GO" id="GO:0016020">
    <property type="term" value="C:membrane"/>
    <property type="evidence" value="ECO:0007669"/>
    <property type="project" value="UniProtKB-SubCell"/>
</dbReference>
<feature type="domain" description="PPM-type phosphatase" evidence="3">
    <location>
        <begin position="71"/>
        <end position="377"/>
    </location>
</feature>
<evidence type="ECO:0000313" key="4">
    <source>
        <dbReference type="EMBL" id="OMJ83371.1"/>
    </source>
</evidence>
<dbReference type="SMART" id="SM00332">
    <property type="entry name" value="PP2Cc"/>
    <property type="match status" value="1"/>
</dbReference>
<dbReference type="PROSITE" id="PS51746">
    <property type="entry name" value="PPM_2"/>
    <property type="match status" value="1"/>
</dbReference>
<evidence type="ECO:0000256" key="1">
    <source>
        <dbReference type="ARBA" id="ARBA00004370"/>
    </source>
</evidence>
<dbReference type="Pfam" id="PF00481">
    <property type="entry name" value="PP2C"/>
    <property type="match status" value="1"/>
</dbReference>
<dbReference type="InterPro" id="IPR001932">
    <property type="entry name" value="PPM-type_phosphatase-like_dom"/>
</dbReference>
<protein>
    <recommendedName>
        <fullName evidence="3">PPM-type phosphatase domain-containing protein</fullName>
    </recommendedName>
</protein>
<dbReference type="PANTHER" id="PTHR47992">
    <property type="entry name" value="PROTEIN PHOSPHATASE"/>
    <property type="match status" value="1"/>
</dbReference>
<gene>
    <name evidence="4" type="ORF">SteCoe_15700</name>
</gene>
<dbReference type="Proteomes" id="UP000187209">
    <property type="component" value="Unassembled WGS sequence"/>
</dbReference>
<accession>A0A1R2C323</accession>
<dbReference type="EMBL" id="MPUH01000306">
    <property type="protein sequence ID" value="OMJ83371.1"/>
    <property type="molecule type" value="Genomic_DNA"/>
</dbReference>
<dbReference type="SUPFAM" id="SSF81606">
    <property type="entry name" value="PP2C-like"/>
    <property type="match status" value="1"/>
</dbReference>
<dbReference type="InterPro" id="IPR015655">
    <property type="entry name" value="PP2C"/>
</dbReference>
<comment type="subcellular location">
    <subcellularLocation>
        <location evidence="1">Membrane</location>
    </subcellularLocation>
</comment>
<name>A0A1R2C323_9CILI</name>
<proteinExistence type="predicted"/>
<organism evidence="4 5">
    <name type="scientific">Stentor coeruleus</name>
    <dbReference type="NCBI Taxonomy" id="5963"/>
    <lineage>
        <taxon>Eukaryota</taxon>
        <taxon>Sar</taxon>
        <taxon>Alveolata</taxon>
        <taxon>Ciliophora</taxon>
        <taxon>Postciliodesmatophora</taxon>
        <taxon>Heterotrichea</taxon>
        <taxon>Heterotrichida</taxon>
        <taxon>Stentoridae</taxon>
        <taxon>Stentor</taxon>
    </lineage>
</organism>
<sequence>MGGCCSQEQIQEFPDEFEYKNLVYLDITSVYGSQINLLAPDNVYKLPSPIKQLNHNCFLSNMPIKISGSILPGMDFRSGQTKICQDDYICFIHNNCIICVLCDGHGSEGHHISKFAVEYIEKYFKKHFSKFRHDPKSVLSEMMLKCDKKIIANMDCDLSGTTAVVLLIDGGIAYSASLGDSRAIIGTLSQIADVAHPRVNKYFRRITTDRNFKAIPLTQDQKPEHNDEMMRIRMSGGIVEKYTDAFGRNVGPYRVWNKDGTGPGLAMSRSLGDKVAKACGVISLPLYLDRAITIGKDQYIVVASDGIWDVMDNIEVINFIDKWKGKCDSIGSDEYPAVLSNSSISRLLCEEARYRWYGVAEQERVAIDDISCVVMSFTIDECKDSVIAGEGETKLVKLEGSTDFTNCD</sequence>
<dbReference type="OrthoDB" id="332771at2759"/>
<dbReference type="Gene3D" id="3.60.40.10">
    <property type="entry name" value="PPM-type phosphatase domain"/>
    <property type="match status" value="1"/>
</dbReference>
<dbReference type="InterPro" id="IPR036457">
    <property type="entry name" value="PPM-type-like_dom_sf"/>
</dbReference>
<reference evidence="4 5" key="1">
    <citation type="submission" date="2016-11" db="EMBL/GenBank/DDBJ databases">
        <title>The macronuclear genome of Stentor coeruleus: a giant cell with tiny introns.</title>
        <authorList>
            <person name="Slabodnick M."/>
            <person name="Ruby J.G."/>
            <person name="Reiff S.B."/>
            <person name="Swart E.C."/>
            <person name="Gosai S."/>
            <person name="Prabakaran S."/>
            <person name="Witkowska E."/>
            <person name="Larue G.E."/>
            <person name="Fisher S."/>
            <person name="Freeman R.M."/>
            <person name="Gunawardena J."/>
            <person name="Chu W."/>
            <person name="Stover N.A."/>
            <person name="Gregory B.D."/>
            <person name="Nowacki M."/>
            <person name="Derisi J."/>
            <person name="Roy S.W."/>
            <person name="Marshall W.F."/>
            <person name="Sood P."/>
        </authorList>
    </citation>
    <scope>NUCLEOTIDE SEQUENCE [LARGE SCALE GENOMIC DNA]</scope>
    <source>
        <strain evidence="4">WM001</strain>
    </source>
</reference>
<evidence type="ECO:0000259" key="3">
    <source>
        <dbReference type="PROSITE" id="PS51746"/>
    </source>
</evidence>
<evidence type="ECO:0000313" key="5">
    <source>
        <dbReference type="Proteomes" id="UP000187209"/>
    </source>
</evidence>
<dbReference type="AlphaFoldDB" id="A0A1R2C323"/>
<dbReference type="GO" id="GO:0004722">
    <property type="term" value="F:protein serine/threonine phosphatase activity"/>
    <property type="evidence" value="ECO:0007669"/>
    <property type="project" value="InterPro"/>
</dbReference>
<keyword evidence="2" id="KW-0472">Membrane</keyword>
<dbReference type="CDD" id="cd00143">
    <property type="entry name" value="PP2Cc"/>
    <property type="match status" value="1"/>
</dbReference>